<accession>A0AAV3U3S6</accession>
<dbReference type="SUPFAM" id="SSF81324">
    <property type="entry name" value="Voltage-gated potassium channels"/>
    <property type="match status" value="1"/>
</dbReference>
<dbReference type="RefSeq" id="WP_345422559.1">
    <property type="nucleotide sequence ID" value="NZ_AP031496.1"/>
</dbReference>
<dbReference type="AlphaFoldDB" id="A0AAV3U3S6"/>
<sequence>MNLFTQIAVGTVVIIVTLILQVVFIGIAISALKRFGEPLSNPPYLYKSILAILLIVLWLIAGLSCSAWAWAGVFVMLGVFDGLEPALYFSVVTFTTLGYGDITLDPSWRLLASFAAVDGLIIFGLNSAFLVEFIARLRSAQDDHG</sequence>
<keyword evidence="4" id="KW-1185">Reference proteome</keyword>
<evidence type="ECO:0000313" key="3">
    <source>
        <dbReference type="EMBL" id="GAA4945069.1"/>
    </source>
</evidence>
<feature type="transmembrane region" description="Helical" evidence="1">
    <location>
        <begin position="86"/>
        <end position="104"/>
    </location>
</feature>
<gene>
    <name evidence="3" type="ORF">GCM10025791_25260</name>
</gene>
<dbReference type="Proteomes" id="UP001409585">
    <property type="component" value="Unassembled WGS sequence"/>
</dbReference>
<organism evidence="3 4">
    <name type="scientific">Halioxenophilus aromaticivorans</name>
    <dbReference type="NCBI Taxonomy" id="1306992"/>
    <lineage>
        <taxon>Bacteria</taxon>
        <taxon>Pseudomonadati</taxon>
        <taxon>Pseudomonadota</taxon>
        <taxon>Gammaproteobacteria</taxon>
        <taxon>Alteromonadales</taxon>
        <taxon>Alteromonadaceae</taxon>
        <taxon>Halioxenophilus</taxon>
    </lineage>
</organism>
<evidence type="ECO:0000256" key="1">
    <source>
        <dbReference type="SAM" id="Phobius"/>
    </source>
</evidence>
<evidence type="ECO:0000259" key="2">
    <source>
        <dbReference type="Pfam" id="PF07885"/>
    </source>
</evidence>
<evidence type="ECO:0000313" key="4">
    <source>
        <dbReference type="Proteomes" id="UP001409585"/>
    </source>
</evidence>
<feature type="transmembrane region" description="Helical" evidence="1">
    <location>
        <begin position="7"/>
        <end position="29"/>
    </location>
</feature>
<dbReference type="Pfam" id="PF07885">
    <property type="entry name" value="Ion_trans_2"/>
    <property type="match status" value="1"/>
</dbReference>
<keyword evidence="3" id="KW-0813">Transport</keyword>
<feature type="domain" description="Potassium channel" evidence="2">
    <location>
        <begin position="69"/>
        <end position="134"/>
    </location>
</feature>
<reference evidence="4" key="1">
    <citation type="journal article" date="2019" name="Int. J. Syst. Evol. Microbiol.">
        <title>The Global Catalogue of Microorganisms (GCM) 10K type strain sequencing project: providing services to taxonomists for standard genome sequencing and annotation.</title>
        <authorList>
            <consortium name="The Broad Institute Genomics Platform"/>
            <consortium name="The Broad Institute Genome Sequencing Center for Infectious Disease"/>
            <person name="Wu L."/>
            <person name="Ma J."/>
        </authorList>
    </citation>
    <scope>NUCLEOTIDE SEQUENCE [LARGE SCALE GENOMIC DNA]</scope>
    <source>
        <strain evidence="4">JCM 19134</strain>
    </source>
</reference>
<dbReference type="GO" id="GO:0034220">
    <property type="term" value="P:monoatomic ion transmembrane transport"/>
    <property type="evidence" value="ECO:0007669"/>
    <property type="project" value="UniProtKB-KW"/>
</dbReference>
<dbReference type="InterPro" id="IPR013099">
    <property type="entry name" value="K_chnl_dom"/>
</dbReference>
<keyword evidence="1" id="KW-1133">Transmembrane helix</keyword>
<keyword evidence="3" id="KW-0407">Ion channel</keyword>
<proteinExistence type="predicted"/>
<keyword evidence="1" id="KW-0472">Membrane</keyword>
<feature type="transmembrane region" description="Helical" evidence="1">
    <location>
        <begin position="49"/>
        <end position="79"/>
    </location>
</feature>
<dbReference type="EMBL" id="BAABLX010000024">
    <property type="protein sequence ID" value="GAA4945069.1"/>
    <property type="molecule type" value="Genomic_DNA"/>
</dbReference>
<dbReference type="Gene3D" id="1.10.287.70">
    <property type="match status" value="1"/>
</dbReference>
<feature type="transmembrane region" description="Helical" evidence="1">
    <location>
        <begin position="110"/>
        <end position="131"/>
    </location>
</feature>
<protein>
    <submittedName>
        <fullName evidence="3">Potassium channel family protein</fullName>
    </submittedName>
</protein>
<keyword evidence="3" id="KW-0406">Ion transport</keyword>
<keyword evidence="1" id="KW-0812">Transmembrane</keyword>
<name>A0AAV3U3S6_9ALTE</name>
<comment type="caution">
    <text evidence="3">The sequence shown here is derived from an EMBL/GenBank/DDBJ whole genome shotgun (WGS) entry which is preliminary data.</text>
</comment>